<comment type="caution">
    <text evidence="7">The sequence shown here is derived from an EMBL/GenBank/DDBJ whole genome shotgun (WGS) entry which is preliminary data.</text>
</comment>
<feature type="transmembrane region" description="Helical" evidence="5">
    <location>
        <begin position="136"/>
        <end position="157"/>
    </location>
</feature>
<keyword evidence="3 5" id="KW-1133">Transmembrane helix</keyword>
<comment type="subcellular location">
    <subcellularLocation>
        <location evidence="1">Cell membrane</location>
        <topology evidence="1">Multi-pass membrane protein</topology>
    </subcellularLocation>
</comment>
<feature type="transmembrane region" description="Helical" evidence="5">
    <location>
        <begin position="79"/>
        <end position="96"/>
    </location>
</feature>
<evidence type="ECO:0000256" key="3">
    <source>
        <dbReference type="ARBA" id="ARBA00022989"/>
    </source>
</evidence>
<feature type="transmembrane region" description="Helical" evidence="5">
    <location>
        <begin position="50"/>
        <end position="67"/>
    </location>
</feature>
<keyword evidence="2 5" id="KW-0812">Transmembrane</keyword>
<name>A0A7J5B9B7_9MICO</name>
<feature type="transmembrane region" description="Helical" evidence="5">
    <location>
        <begin position="371"/>
        <end position="392"/>
    </location>
</feature>
<evidence type="ECO:0000259" key="6">
    <source>
        <dbReference type="PROSITE" id="PS50850"/>
    </source>
</evidence>
<gene>
    <name evidence="7" type="ORF">F8O05_10085</name>
</gene>
<sequence>MSAAIRAPMNWGALVNIILLAASLRAAVVSFGPAAQRIGEDLDLSSTALGLLGSLPVIAFGLVAGFVDRPVRWFGFDRLSIFSLIALALGLVTRLLPDAWAMWLGTAVIGLGIGVLNVLAPAFVKRDFPTRTSAITGVYSSVIAGAAGISIALVTPLTNAFDGNWRIALTASLPVVLLAILLQSIRYFRDRSPGNATAEPVPVKVDKSATARVWRSPLAWAVTMFMGMQSLIFYAFMTWVPSMEMAAGFSEAQASLHLTIGQFLGIIATLITNTAMQRLQDQRIISVGLGFLGAVPILGMIFWPAFFPLWTPFMGLVMTAFLGVALALIGERAGSTVEAASLSGMAQSVGYILAAVGPVLLGGLFDLTGSWVPALWCLIAMFMVISAAGLVAGQNRTISNE</sequence>
<dbReference type="Proteomes" id="UP000433493">
    <property type="component" value="Unassembled WGS sequence"/>
</dbReference>
<dbReference type="AlphaFoldDB" id="A0A7J5B9B7"/>
<evidence type="ECO:0000256" key="2">
    <source>
        <dbReference type="ARBA" id="ARBA00022692"/>
    </source>
</evidence>
<dbReference type="GO" id="GO:0022857">
    <property type="term" value="F:transmembrane transporter activity"/>
    <property type="evidence" value="ECO:0007669"/>
    <property type="project" value="InterPro"/>
</dbReference>
<evidence type="ECO:0000256" key="5">
    <source>
        <dbReference type="SAM" id="Phobius"/>
    </source>
</evidence>
<accession>A0A7J5B9B7</accession>
<dbReference type="InterPro" id="IPR036259">
    <property type="entry name" value="MFS_trans_sf"/>
</dbReference>
<dbReference type="PROSITE" id="PS50850">
    <property type="entry name" value="MFS"/>
    <property type="match status" value="1"/>
</dbReference>
<reference evidence="7 8" key="1">
    <citation type="submission" date="2019-09" db="EMBL/GenBank/DDBJ databases">
        <title>Phylogeny of genus Pseudoclavibacter and closely related genus.</title>
        <authorList>
            <person name="Li Y."/>
        </authorList>
    </citation>
    <scope>NUCLEOTIDE SEQUENCE [LARGE SCALE GENOMIC DNA]</scope>
    <source>
        <strain evidence="7 8">KCTC 13959</strain>
    </source>
</reference>
<feature type="transmembrane region" description="Helical" evidence="5">
    <location>
        <begin position="342"/>
        <end position="365"/>
    </location>
</feature>
<dbReference type="InterPro" id="IPR020846">
    <property type="entry name" value="MFS_dom"/>
</dbReference>
<dbReference type="PANTHER" id="PTHR23523:SF2">
    <property type="entry name" value="2-NITROIMIDAZOLE TRANSPORTER"/>
    <property type="match status" value="1"/>
</dbReference>
<evidence type="ECO:0000256" key="1">
    <source>
        <dbReference type="ARBA" id="ARBA00004651"/>
    </source>
</evidence>
<feature type="transmembrane region" description="Helical" evidence="5">
    <location>
        <begin position="102"/>
        <end position="124"/>
    </location>
</feature>
<protein>
    <submittedName>
        <fullName evidence="7">MFS transporter</fullName>
    </submittedName>
</protein>
<feature type="transmembrane region" description="Helical" evidence="5">
    <location>
        <begin position="252"/>
        <end position="272"/>
    </location>
</feature>
<evidence type="ECO:0000313" key="8">
    <source>
        <dbReference type="Proteomes" id="UP000433493"/>
    </source>
</evidence>
<evidence type="ECO:0000256" key="4">
    <source>
        <dbReference type="ARBA" id="ARBA00023136"/>
    </source>
</evidence>
<dbReference type="Pfam" id="PF07690">
    <property type="entry name" value="MFS_1"/>
    <property type="match status" value="1"/>
</dbReference>
<keyword evidence="4 5" id="KW-0472">Membrane</keyword>
<dbReference type="InterPro" id="IPR052524">
    <property type="entry name" value="MFS_Cyanate_Porter"/>
</dbReference>
<dbReference type="OrthoDB" id="5317164at2"/>
<feature type="transmembrane region" description="Helical" evidence="5">
    <location>
        <begin position="309"/>
        <end position="330"/>
    </location>
</feature>
<proteinExistence type="predicted"/>
<dbReference type="Gene3D" id="1.20.1250.20">
    <property type="entry name" value="MFS general substrate transporter like domains"/>
    <property type="match status" value="2"/>
</dbReference>
<feature type="transmembrane region" description="Helical" evidence="5">
    <location>
        <begin position="218"/>
        <end position="240"/>
    </location>
</feature>
<dbReference type="RefSeq" id="WP_158052620.1">
    <property type="nucleotide sequence ID" value="NZ_WBKB01000006.1"/>
</dbReference>
<organism evidence="7 8">
    <name type="scientific">Gulosibacter chungangensis</name>
    <dbReference type="NCBI Taxonomy" id="979746"/>
    <lineage>
        <taxon>Bacteria</taxon>
        <taxon>Bacillati</taxon>
        <taxon>Actinomycetota</taxon>
        <taxon>Actinomycetes</taxon>
        <taxon>Micrococcales</taxon>
        <taxon>Microbacteriaceae</taxon>
        <taxon>Gulosibacter</taxon>
    </lineage>
</organism>
<dbReference type="PANTHER" id="PTHR23523">
    <property type="match status" value="1"/>
</dbReference>
<dbReference type="GO" id="GO:0005886">
    <property type="term" value="C:plasma membrane"/>
    <property type="evidence" value="ECO:0007669"/>
    <property type="project" value="UniProtKB-SubCell"/>
</dbReference>
<feature type="transmembrane region" description="Helical" evidence="5">
    <location>
        <begin position="163"/>
        <end position="182"/>
    </location>
</feature>
<feature type="domain" description="Major facilitator superfamily (MFS) profile" evidence="6">
    <location>
        <begin position="11"/>
        <end position="401"/>
    </location>
</feature>
<dbReference type="InterPro" id="IPR011701">
    <property type="entry name" value="MFS"/>
</dbReference>
<dbReference type="EMBL" id="WBKB01000006">
    <property type="protein sequence ID" value="KAB1642165.1"/>
    <property type="molecule type" value="Genomic_DNA"/>
</dbReference>
<feature type="transmembrane region" description="Helical" evidence="5">
    <location>
        <begin position="284"/>
        <end position="303"/>
    </location>
</feature>
<keyword evidence="8" id="KW-1185">Reference proteome</keyword>
<evidence type="ECO:0000313" key="7">
    <source>
        <dbReference type="EMBL" id="KAB1642165.1"/>
    </source>
</evidence>
<dbReference type="SUPFAM" id="SSF103473">
    <property type="entry name" value="MFS general substrate transporter"/>
    <property type="match status" value="1"/>
</dbReference>